<dbReference type="AlphaFoldDB" id="A0A1L7XDP8"/>
<evidence type="ECO:0000256" key="2">
    <source>
        <dbReference type="ARBA" id="ARBA00023445"/>
    </source>
</evidence>
<reference evidence="4 5" key="1">
    <citation type="submission" date="2016-03" db="EMBL/GenBank/DDBJ databases">
        <authorList>
            <person name="Ploux O."/>
        </authorList>
    </citation>
    <scope>NUCLEOTIDE SEQUENCE [LARGE SCALE GENOMIC DNA]</scope>
    <source>
        <strain evidence="4 5">UAMH 11012</strain>
    </source>
</reference>
<dbReference type="Pfam" id="PF01370">
    <property type="entry name" value="Epimerase"/>
    <property type="match status" value="1"/>
</dbReference>
<dbReference type="Gene3D" id="3.40.50.720">
    <property type="entry name" value="NAD(P)-binding Rossmann-like Domain"/>
    <property type="match status" value="1"/>
</dbReference>
<organism evidence="4 5">
    <name type="scientific">Phialocephala subalpina</name>
    <dbReference type="NCBI Taxonomy" id="576137"/>
    <lineage>
        <taxon>Eukaryota</taxon>
        <taxon>Fungi</taxon>
        <taxon>Dikarya</taxon>
        <taxon>Ascomycota</taxon>
        <taxon>Pezizomycotina</taxon>
        <taxon>Leotiomycetes</taxon>
        <taxon>Helotiales</taxon>
        <taxon>Mollisiaceae</taxon>
        <taxon>Phialocephala</taxon>
        <taxon>Phialocephala fortinii species complex</taxon>
    </lineage>
</organism>
<accession>A0A1L7XDP8</accession>
<comment type="similarity">
    <text evidence="2">Belongs to the NAD(P)-dependent epimerase/dehydratase family. Dihydroflavonol-4-reductase subfamily.</text>
</comment>
<dbReference type="EMBL" id="FJOG01000022">
    <property type="protein sequence ID" value="CZR63142.1"/>
    <property type="molecule type" value="Genomic_DNA"/>
</dbReference>
<name>A0A1L7XDP8_9HELO</name>
<protein>
    <submittedName>
        <fullName evidence="4">Probable dihydroflavonol-4-reductase</fullName>
    </submittedName>
</protein>
<evidence type="ECO:0000259" key="3">
    <source>
        <dbReference type="Pfam" id="PF01370"/>
    </source>
</evidence>
<dbReference type="InterPro" id="IPR001509">
    <property type="entry name" value="Epimerase_deHydtase"/>
</dbReference>
<dbReference type="PANTHER" id="PTHR10366">
    <property type="entry name" value="NAD DEPENDENT EPIMERASE/DEHYDRATASE"/>
    <property type="match status" value="1"/>
</dbReference>
<keyword evidence="1" id="KW-0560">Oxidoreductase</keyword>
<feature type="domain" description="NAD-dependent epimerase/dehydratase" evidence="3">
    <location>
        <begin position="5"/>
        <end position="268"/>
    </location>
</feature>
<proteinExistence type="inferred from homology"/>
<dbReference type="FunFam" id="3.40.50.720:FF:000191">
    <property type="entry name" value="Methylglyoxal reductase (NADPH-dependent)"/>
    <property type="match status" value="1"/>
</dbReference>
<dbReference type="SUPFAM" id="SSF51735">
    <property type="entry name" value="NAD(P)-binding Rossmann-fold domains"/>
    <property type="match status" value="1"/>
</dbReference>
<dbReference type="STRING" id="576137.A0A1L7XDP8"/>
<keyword evidence="5" id="KW-1185">Reference proteome</keyword>
<dbReference type="OrthoDB" id="2735536at2759"/>
<dbReference type="PANTHER" id="PTHR10366:SF564">
    <property type="entry name" value="STEROL-4-ALPHA-CARBOXYLATE 3-DEHYDROGENASE, DECARBOXYLATING"/>
    <property type="match status" value="1"/>
</dbReference>
<evidence type="ECO:0000313" key="4">
    <source>
        <dbReference type="EMBL" id="CZR63142.1"/>
    </source>
</evidence>
<dbReference type="CDD" id="cd05227">
    <property type="entry name" value="AR_SDR_e"/>
    <property type="match status" value="1"/>
</dbReference>
<dbReference type="GO" id="GO:0016616">
    <property type="term" value="F:oxidoreductase activity, acting on the CH-OH group of donors, NAD or NADP as acceptor"/>
    <property type="evidence" value="ECO:0007669"/>
    <property type="project" value="TreeGrafter"/>
</dbReference>
<sequence>MSKRVLLTGANGFIGSHILDQLLSHGFSVRAVVRSDSKAAQVKADFPNHGSKLDFGIVPDITSPGAFDEVVKSTPPFDIVLHSASPFLYRVISDNKEFLDPAIKGTLEVLKSVKKNAPSVKRIVITSSCAAVVNFSAPIDASPQKIYTEEDWNPTSWEGALTGTQNNAYQASKKFAEKSAWDFITNEKPNFNLVTLCPPMVYGPLRHTVKSVKELNQSNARIYGFVNSSKDADLPPNGMHVYTDVRDLALAHVKVATLPEASGQRFVICAEQISAQETADLLRQHIPELAERTPIGVPGGNKLPENAYNCSSEKAKKVLGLTFRSKEETFVELAKQLLEIEKKEKAGL</sequence>
<evidence type="ECO:0000313" key="5">
    <source>
        <dbReference type="Proteomes" id="UP000184330"/>
    </source>
</evidence>
<evidence type="ECO:0000256" key="1">
    <source>
        <dbReference type="ARBA" id="ARBA00023002"/>
    </source>
</evidence>
<gene>
    <name evidence="4" type="ORF">PAC_13039</name>
</gene>
<dbReference type="InterPro" id="IPR050425">
    <property type="entry name" value="NAD(P)_dehydrat-like"/>
</dbReference>
<dbReference type="Proteomes" id="UP000184330">
    <property type="component" value="Unassembled WGS sequence"/>
</dbReference>
<dbReference type="InterPro" id="IPR036291">
    <property type="entry name" value="NAD(P)-bd_dom_sf"/>
</dbReference>